<protein>
    <submittedName>
        <fullName evidence="1">Uncharacterized protein</fullName>
    </submittedName>
</protein>
<evidence type="ECO:0000313" key="1">
    <source>
        <dbReference type="EMBL" id="KAH3774272.1"/>
    </source>
</evidence>
<keyword evidence="2" id="KW-1185">Reference proteome</keyword>
<accession>A0A9D4E9S8</accession>
<reference evidence="1" key="2">
    <citation type="submission" date="2020-11" db="EMBL/GenBank/DDBJ databases">
        <authorList>
            <person name="McCartney M.A."/>
            <person name="Auch B."/>
            <person name="Kono T."/>
            <person name="Mallez S."/>
            <person name="Becker A."/>
            <person name="Gohl D.M."/>
            <person name="Silverstein K.A.T."/>
            <person name="Koren S."/>
            <person name="Bechman K.B."/>
            <person name="Herman A."/>
            <person name="Abrahante J.E."/>
            <person name="Garbe J."/>
        </authorList>
    </citation>
    <scope>NUCLEOTIDE SEQUENCE</scope>
    <source>
        <strain evidence="1">Duluth1</strain>
        <tissue evidence="1">Whole animal</tissue>
    </source>
</reference>
<sequence>MNNKWPHGGNVFQQTGIIFELVQDIIKTNLLTKFNEDTTIYVASTVFTWQIFMTHNGRQTIDKRLRQNCQKIRKQDGSEACLLYKYTEKDPPGGHVMMIIIMNVDDGDNDRSADAYNAYDDDDAYDANAAADYDNDDDNDMMKNETIRRYTSFAASDNDDDRKDKIDRDLTGNIKLPTGGHVFQQTRNIFRVGTDIIRTHVLTKFHEDWTIHASSKKSSPPPGDDVF</sequence>
<name>A0A9D4E9S8_DREPO</name>
<organism evidence="1 2">
    <name type="scientific">Dreissena polymorpha</name>
    <name type="common">Zebra mussel</name>
    <name type="synonym">Mytilus polymorpha</name>
    <dbReference type="NCBI Taxonomy" id="45954"/>
    <lineage>
        <taxon>Eukaryota</taxon>
        <taxon>Metazoa</taxon>
        <taxon>Spiralia</taxon>
        <taxon>Lophotrochozoa</taxon>
        <taxon>Mollusca</taxon>
        <taxon>Bivalvia</taxon>
        <taxon>Autobranchia</taxon>
        <taxon>Heteroconchia</taxon>
        <taxon>Euheterodonta</taxon>
        <taxon>Imparidentia</taxon>
        <taxon>Neoheterodontei</taxon>
        <taxon>Myida</taxon>
        <taxon>Dreissenoidea</taxon>
        <taxon>Dreissenidae</taxon>
        <taxon>Dreissena</taxon>
    </lineage>
</organism>
<dbReference type="EMBL" id="JAIWYP010000009">
    <property type="protein sequence ID" value="KAH3774272.1"/>
    <property type="molecule type" value="Genomic_DNA"/>
</dbReference>
<dbReference type="AlphaFoldDB" id="A0A9D4E9S8"/>
<evidence type="ECO:0000313" key="2">
    <source>
        <dbReference type="Proteomes" id="UP000828390"/>
    </source>
</evidence>
<reference evidence="1" key="1">
    <citation type="journal article" date="2019" name="bioRxiv">
        <title>The Genome of the Zebra Mussel, Dreissena polymorpha: A Resource for Invasive Species Research.</title>
        <authorList>
            <person name="McCartney M.A."/>
            <person name="Auch B."/>
            <person name="Kono T."/>
            <person name="Mallez S."/>
            <person name="Zhang Y."/>
            <person name="Obille A."/>
            <person name="Becker A."/>
            <person name="Abrahante J.E."/>
            <person name="Garbe J."/>
            <person name="Badalamenti J.P."/>
            <person name="Herman A."/>
            <person name="Mangelson H."/>
            <person name="Liachko I."/>
            <person name="Sullivan S."/>
            <person name="Sone E.D."/>
            <person name="Koren S."/>
            <person name="Silverstein K.A.T."/>
            <person name="Beckman K.B."/>
            <person name="Gohl D.M."/>
        </authorList>
    </citation>
    <scope>NUCLEOTIDE SEQUENCE</scope>
    <source>
        <strain evidence="1">Duluth1</strain>
        <tissue evidence="1">Whole animal</tissue>
    </source>
</reference>
<proteinExistence type="predicted"/>
<dbReference type="Proteomes" id="UP000828390">
    <property type="component" value="Unassembled WGS sequence"/>
</dbReference>
<comment type="caution">
    <text evidence="1">The sequence shown here is derived from an EMBL/GenBank/DDBJ whole genome shotgun (WGS) entry which is preliminary data.</text>
</comment>
<gene>
    <name evidence="1" type="ORF">DPMN_175648</name>
</gene>